<name>A0A369WP75_9GAMM</name>
<evidence type="ECO:0000256" key="2">
    <source>
        <dbReference type="ARBA" id="ARBA00022692"/>
    </source>
</evidence>
<evidence type="ECO:0000256" key="6">
    <source>
        <dbReference type="ARBA" id="ARBA00037937"/>
    </source>
</evidence>
<feature type="region of interest" description="Disordered" evidence="8">
    <location>
        <begin position="141"/>
        <end position="166"/>
    </location>
</feature>
<evidence type="ECO:0000256" key="3">
    <source>
        <dbReference type="ARBA" id="ARBA00022989"/>
    </source>
</evidence>
<dbReference type="Proteomes" id="UP000253769">
    <property type="component" value="Unassembled WGS sequence"/>
</dbReference>
<keyword evidence="1 7" id="KW-1003">Cell membrane</keyword>
<dbReference type="Pfam" id="PF04347">
    <property type="entry name" value="FliO"/>
    <property type="match status" value="1"/>
</dbReference>
<dbReference type="AlphaFoldDB" id="A0A369WP75"/>
<evidence type="ECO:0000313" key="10">
    <source>
        <dbReference type="EMBL" id="RDE23023.1"/>
    </source>
</evidence>
<keyword evidence="2 7" id="KW-0812">Transmembrane</keyword>
<proteinExistence type="inferred from homology"/>
<keyword evidence="11" id="KW-1185">Reference proteome</keyword>
<keyword evidence="10" id="KW-0969">Cilium</keyword>
<keyword evidence="3 7" id="KW-1133">Transmembrane helix</keyword>
<dbReference type="GO" id="GO:0009425">
    <property type="term" value="C:bacterial-type flagellum basal body"/>
    <property type="evidence" value="ECO:0007669"/>
    <property type="project" value="UniProtKB-SubCell"/>
</dbReference>
<evidence type="ECO:0000256" key="4">
    <source>
        <dbReference type="ARBA" id="ARBA00023136"/>
    </source>
</evidence>
<feature type="signal peptide" evidence="9">
    <location>
        <begin position="1"/>
        <end position="19"/>
    </location>
</feature>
<organism evidence="10 11">
    <name type="scientific">Motiliproteus coralliicola</name>
    <dbReference type="NCBI Taxonomy" id="2283196"/>
    <lineage>
        <taxon>Bacteria</taxon>
        <taxon>Pseudomonadati</taxon>
        <taxon>Pseudomonadota</taxon>
        <taxon>Gammaproteobacteria</taxon>
        <taxon>Oceanospirillales</taxon>
        <taxon>Oceanospirillaceae</taxon>
        <taxon>Motiliproteus</taxon>
    </lineage>
</organism>
<keyword evidence="10" id="KW-0966">Cell projection</keyword>
<keyword evidence="9" id="KW-0732">Signal</keyword>
<comment type="subcellular location">
    <subcellularLocation>
        <location evidence="7">Cell membrane</location>
    </subcellularLocation>
    <subcellularLocation>
        <location evidence="7">Bacterial flagellum basal body</location>
    </subcellularLocation>
</comment>
<evidence type="ECO:0000256" key="1">
    <source>
        <dbReference type="ARBA" id="ARBA00022475"/>
    </source>
</evidence>
<feature type="chain" id="PRO_5016645541" description="Flagellar protein" evidence="9">
    <location>
        <begin position="20"/>
        <end position="166"/>
    </location>
</feature>
<evidence type="ECO:0000313" key="11">
    <source>
        <dbReference type="Proteomes" id="UP000253769"/>
    </source>
</evidence>
<dbReference type="OrthoDB" id="5741235at2"/>
<feature type="transmembrane region" description="Helical" evidence="7">
    <location>
        <begin position="43"/>
        <end position="64"/>
    </location>
</feature>
<sequence length="166" mass="17578">MLFFIVTSLLALLPAISLAEIAASSAAPSIVGVRTQDFDYAALAQLVVGLVLVLLLFVVLAWLVKRSGVAGGFAHSRMKVISTLPLGARERAVLVQVGDRQLLLGVAPGRVSLLQSFDKPVIEETQPAPAFSKWLNRAVAEQQSSSRKQTDQAETDVASPSGGERG</sequence>
<keyword evidence="4 7" id="KW-0472">Membrane</keyword>
<keyword evidence="5 7" id="KW-0975">Bacterial flagellum</keyword>
<dbReference type="InterPro" id="IPR052205">
    <property type="entry name" value="FliO/MopB"/>
</dbReference>
<dbReference type="InterPro" id="IPR022781">
    <property type="entry name" value="Flagellar_biosynth_FliO"/>
</dbReference>
<evidence type="ECO:0000256" key="5">
    <source>
        <dbReference type="ARBA" id="ARBA00023143"/>
    </source>
</evidence>
<dbReference type="GO" id="GO:0044781">
    <property type="term" value="P:bacterial-type flagellum organization"/>
    <property type="evidence" value="ECO:0007669"/>
    <property type="project" value="UniProtKB-UniRule"/>
</dbReference>
<comment type="caution">
    <text evidence="10">The sequence shown here is derived from an EMBL/GenBank/DDBJ whole genome shotgun (WGS) entry which is preliminary data.</text>
</comment>
<gene>
    <name evidence="10" type="primary">fliO</name>
    <name evidence="10" type="ORF">DV711_07390</name>
</gene>
<evidence type="ECO:0000256" key="8">
    <source>
        <dbReference type="SAM" id="MobiDB-lite"/>
    </source>
</evidence>
<evidence type="ECO:0000256" key="7">
    <source>
        <dbReference type="RuleBase" id="RU362064"/>
    </source>
</evidence>
<dbReference type="PANTHER" id="PTHR38766">
    <property type="entry name" value="FLAGELLAR PROTEIN FLIO"/>
    <property type="match status" value="1"/>
</dbReference>
<dbReference type="PANTHER" id="PTHR38766:SF1">
    <property type="entry name" value="FLAGELLAR PROTEIN FLIO"/>
    <property type="match status" value="1"/>
</dbReference>
<keyword evidence="10" id="KW-0282">Flagellum</keyword>
<dbReference type="GO" id="GO:0005886">
    <property type="term" value="C:plasma membrane"/>
    <property type="evidence" value="ECO:0007669"/>
    <property type="project" value="UniProtKB-SubCell"/>
</dbReference>
<reference evidence="10 11" key="1">
    <citation type="submission" date="2018-07" db="EMBL/GenBank/DDBJ databases">
        <title>Motiliproteus coralliicola sp. nov., a bacterium isolated from Coral.</title>
        <authorList>
            <person name="Wang G."/>
        </authorList>
    </citation>
    <scope>NUCLEOTIDE SEQUENCE [LARGE SCALE GENOMIC DNA]</scope>
    <source>
        <strain evidence="10 11">C34</strain>
    </source>
</reference>
<comment type="similarity">
    <text evidence="6 7">Belongs to the FliO/MopB family.</text>
</comment>
<dbReference type="NCBIfam" id="TIGR03500">
    <property type="entry name" value="FliO_TIGR"/>
    <property type="match status" value="1"/>
</dbReference>
<evidence type="ECO:0000256" key="9">
    <source>
        <dbReference type="SAM" id="SignalP"/>
    </source>
</evidence>
<dbReference type="EMBL" id="QQOH01000002">
    <property type="protein sequence ID" value="RDE23023.1"/>
    <property type="molecule type" value="Genomic_DNA"/>
</dbReference>
<protein>
    <recommendedName>
        <fullName evidence="7">Flagellar protein</fullName>
    </recommendedName>
</protein>
<accession>A0A369WP75</accession>